<evidence type="ECO:0000313" key="3">
    <source>
        <dbReference type="EMBL" id="KCV68086.1"/>
    </source>
</evidence>
<dbReference type="GeneID" id="20530063"/>
<name>A0A058Z1T4_FONAL</name>
<organism evidence="3">
    <name type="scientific">Fonticula alba</name>
    <name type="common">Slime mold</name>
    <dbReference type="NCBI Taxonomy" id="691883"/>
    <lineage>
        <taxon>Eukaryota</taxon>
        <taxon>Rotosphaerida</taxon>
        <taxon>Fonticulaceae</taxon>
        <taxon>Fonticula</taxon>
    </lineage>
</organism>
<dbReference type="InterPro" id="IPR004148">
    <property type="entry name" value="BAR_dom"/>
</dbReference>
<dbReference type="Pfam" id="PF03114">
    <property type="entry name" value="BAR"/>
    <property type="match status" value="1"/>
</dbReference>
<feature type="region of interest" description="Disordered" evidence="1">
    <location>
        <begin position="280"/>
        <end position="299"/>
    </location>
</feature>
<feature type="domain" description="BAR" evidence="2">
    <location>
        <begin position="80"/>
        <end position="295"/>
    </location>
</feature>
<dbReference type="GO" id="GO:0005737">
    <property type="term" value="C:cytoplasm"/>
    <property type="evidence" value="ECO:0007669"/>
    <property type="project" value="InterPro"/>
</dbReference>
<protein>
    <recommendedName>
        <fullName evidence="2">BAR domain-containing protein</fullName>
    </recommendedName>
</protein>
<keyword evidence="4" id="KW-1185">Reference proteome</keyword>
<accession>A0A058Z1T4</accession>
<feature type="compositionally biased region" description="Low complexity" evidence="1">
    <location>
        <begin position="17"/>
        <end position="28"/>
    </location>
</feature>
<reference evidence="3" key="1">
    <citation type="submission" date="2013-04" db="EMBL/GenBank/DDBJ databases">
        <title>The Genome Sequence of Fonticula alba ATCC 38817.</title>
        <authorList>
            <consortium name="The Broad Institute Genomics Platform"/>
            <person name="Russ C."/>
            <person name="Cuomo C."/>
            <person name="Burger G."/>
            <person name="Gray M.W."/>
            <person name="Holland P.W.H."/>
            <person name="King N."/>
            <person name="Lang F.B.F."/>
            <person name="Roger A.J."/>
            <person name="Ruiz-Trillo I."/>
            <person name="Brown M."/>
            <person name="Walker B."/>
            <person name="Young S."/>
            <person name="Zeng Q."/>
            <person name="Gargeya S."/>
            <person name="Fitzgerald M."/>
            <person name="Haas B."/>
            <person name="Abouelleil A."/>
            <person name="Allen A.W."/>
            <person name="Alvarado L."/>
            <person name="Arachchi H.M."/>
            <person name="Berlin A.M."/>
            <person name="Chapman S.B."/>
            <person name="Gainer-Dewar J."/>
            <person name="Goldberg J."/>
            <person name="Griggs A."/>
            <person name="Gujja S."/>
            <person name="Hansen M."/>
            <person name="Howarth C."/>
            <person name="Imamovic A."/>
            <person name="Ireland A."/>
            <person name="Larimer J."/>
            <person name="McCowan C."/>
            <person name="Murphy C."/>
            <person name="Pearson M."/>
            <person name="Poon T.W."/>
            <person name="Priest M."/>
            <person name="Roberts A."/>
            <person name="Saif S."/>
            <person name="Shea T."/>
            <person name="Sisk P."/>
            <person name="Sykes S."/>
            <person name="Wortman J."/>
            <person name="Nusbaum C."/>
            <person name="Birren B."/>
        </authorList>
    </citation>
    <scope>NUCLEOTIDE SEQUENCE [LARGE SCALE GENOMIC DNA]</scope>
    <source>
        <strain evidence="3">ATCC 38817</strain>
    </source>
</reference>
<evidence type="ECO:0000259" key="2">
    <source>
        <dbReference type="Pfam" id="PF03114"/>
    </source>
</evidence>
<dbReference type="InterPro" id="IPR027267">
    <property type="entry name" value="AH/BAR_dom_sf"/>
</dbReference>
<dbReference type="Proteomes" id="UP000030693">
    <property type="component" value="Unassembled WGS sequence"/>
</dbReference>
<dbReference type="SUPFAM" id="SSF103657">
    <property type="entry name" value="BAR/IMD domain-like"/>
    <property type="match status" value="1"/>
</dbReference>
<dbReference type="RefSeq" id="XP_009497460.1">
    <property type="nucleotide sequence ID" value="XM_009499185.1"/>
</dbReference>
<gene>
    <name evidence="3" type="ORF">H696_05338</name>
</gene>
<evidence type="ECO:0000313" key="4">
    <source>
        <dbReference type="Proteomes" id="UP000030693"/>
    </source>
</evidence>
<feature type="region of interest" description="Disordered" evidence="1">
    <location>
        <begin position="17"/>
        <end position="40"/>
    </location>
</feature>
<evidence type="ECO:0000256" key="1">
    <source>
        <dbReference type="SAM" id="MobiDB-lite"/>
    </source>
</evidence>
<proteinExistence type="predicted"/>
<sequence length="299" mass="31008">MSDSSAPTYDPMLDQPAAAAAAAPAAEAQHSEPMDPVGMAGSAVNTAAEVVGGISGTLVGGVQAAWGALNPLARRLNTGFHIAKQITTETIGVTRATEFSEQYRHLETNVRRLERAHSLLIRSVNQISGPTPLVPVKRVIGGISSLLDGSNAQATSAPAETSNAQHAKAVAAQFSHVAGVLLGTAPISQTQATLSLSPETPMPDSAIDKGARAMAQACQHLASIQESFGTAHAKLNAEIINQVVAPLQDSLELITSALNTCRTAVNARLELDAVKSRVNPNRASSEESRVDLDMAQLGC</sequence>
<dbReference type="AlphaFoldDB" id="A0A058Z1T4"/>
<dbReference type="Gene3D" id="1.20.1270.60">
    <property type="entry name" value="Arfaptin homology (AH) domain/BAR domain"/>
    <property type="match status" value="1"/>
</dbReference>
<dbReference type="EMBL" id="KB932210">
    <property type="protein sequence ID" value="KCV68086.1"/>
    <property type="molecule type" value="Genomic_DNA"/>
</dbReference>